<proteinExistence type="predicted"/>
<dbReference type="EMBL" id="JASCZI010000025">
    <property type="protein sequence ID" value="MED6107041.1"/>
    <property type="molecule type" value="Genomic_DNA"/>
</dbReference>
<feature type="region of interest" description="Disordered" evidence="1">
    <location>
        <begin position="1"/>
        <end position="34"/>
    </location>
</feature>
<evidence type="ECO:0000313" key="3">
    <source>
        <dbReference type="Proteomes" id="UP001341840"/>
    </source>
</evidence>
<organism evidence="2 3">
    <name type="scientific">Stylosanthes scabra</name>
    <dbReference type="NCBI Taxonomy" id="79078"/>
    <lineage>
        <taxon>Eukaryota</taxon>
        <taxon>Viridiplantae</taxon>
        <taxon>Streptophyta</taxon>
        <taxon>Embryophyta</taxon>
        <taxon>Tracheophyta</taxon>
        <taxon>Spermatophyta</taxon>
        <taxon>Magnoliopsida</taxon>
        <taxon>eudicotyledons</taxon>
        <taxon>Gunneridae</taxon>
        <taxon>Pentapetalae</taxon>
        <taxon>rosids</taxon>
        <taxon>fabids</taxon>
        <taxon>Fabales</taxon>
        <taxon>Fabaceae</taxon>
        <taxon>Papilionoideae</taxon>
        <taxon>50 kb inversion clade</taxon>
        <taxon>dalbergioids sensu lato</taxon>
        <taxon>Dalbergieae</taxon>
        <taxon>Pterocarpus clade</taxon>
        <taxon>Stylosanthes</taxon>
    </lineage>
</organism>
<comment type="caution">
    <text evidence="2">The sequence shown here is derived from an EMBL/GenBank/DDBJ whole genome shotgun (WGS) entry which is preliminary data.</text>
</comment>
<feature type="compositionally biased region" description="Low complexity" evidence="1">
    <location>
        <begin position="1"/>
        <end position="15"/>
    </location>
</feature>
<keyword evidence="3" id="KW-1185">Reference proteome</keyword>
<evidence type="ECO:0000313" key="2">
    <source>
        <dbReference type="EMBL" id="MED6107041.1"/>
    </source>
</evidence>
<name>A0ABU6Q5D2_9FABA</name>
<accession>A0ABU6Q5D2</accession>
<reference evidence="2 3" key="1">
    <citation type="journal article" date="2023" name="Plants (Basel)">
        <title>Bridging the Gap: Combining Genomics and Transcriptomics Approaches to Understand Stylosanthes scabra, an Orphan Legume from the Brazilian Caatinga.</title>
        <authorList>
            <person name="Ferreira-Neto J.R.C."/>
            <person name="da Silva M.D."/>
            <person name="Binneck E."/>
            <person name="de Melo N.F."/>
            <person name="da Silva R.H."/>
            <person name="de Melo A.L.T.M."/>
            <person name="Pandolfi V."/>
            <person name="Bustamante F.O."/>
            <person name="Brasileiro-Vidal A.C."/>
            <person name="Benko-Iseppon A.M."/>
        </authorList>
    </citation>
    <scope>NUCLEOTIDE SEQUENCE [LARGE SCALE GENOMIC DNA]</scope>
    <source>
        <tissue evidence="2">Leaves</tissue>
    </source>
</reference>
<gene>
    <name evidence="2" type="ORF">PIB30_010488</name>
</gene>
<dbReference type="Proteomes" id="UP001341840">
    <property type="component" value="Unassembled WGS sequence"/>
</dbReference>
<feature type="compositionally biased region" description="Polar residues" evidence="1">
    <location>
        <begin position="23"/>
        <end position="34"/>
    </location>
</feature>
<evidence type="ECO:0000256" key="1">
    <source>
        <dbReference type="SAM" id="MobiDB-lite"/>
    </source>
</evidence>
<sequence>MVVWSAPVVSSSNVSNERRSGSHNDNGSSNVSPGELQLQQRWGNSPTAMTAYSGEQIASSSPSLSLSLLCFLSRFSCPVGTSNDGAGDSLLCWRHLLFHPLPSHWLILIYNVLDLAQRPRDVEAHKYRMDLTKSLARTLKAGPLPGPTLSLGQPPKNLIRRNLIPQTQDRRSAKRLTGSRGSCLSGSEIQGNKLHEVTTNLTDHSWKRIPGIIN</sequence>
<protein>
    <submittedName>
        <fullName evidence="2">Uncharacterized protein</fullName>
    </submittedName>
</protein>